<keyword evidence="4 8" id="KW-0227">DNA damage</keyword>
<dbReference type="GO" id="GO:0000076">
    <property type="term" value="P:DNA replication checkpoint signaling"/>
    <property type="evidence" value="ECO:0007669"/>
    <property type="project" value="UniProtKB-UniRule"/>
</dbReference>
<comment type="similarity">
    <text evidence="2 8">Belongs to the CSM3 family.</text>
</comment>
<evidence type="ECO:0000256" key="9">
    <source>
        <dbReference type="SAM" id="MobiDB-lite"/>
    </source>
</evidence>
<dbReference type="PANTHER" id="PTHR13220">
    <property type="entry name" value="TIMELESS INTERACTING-RELATED"/>
    <property type="match status" value="1"/>
</dbReference>
<evidence type="ECO:0000256" key="3">
    <source>
        <dbReference type="ARBA" id="ARBA00011217"/>
    </source>
</evidence>
<feature type="compositionally biased region" description="Acidic residues" evidence="9">
    <location>
        <begin position="314"/>
        <end position="324"/>
    </location>
</feature>
<feature type="compositionally biased region" description="Acidic residues" evidence="9">
    <location>
        <begin position="265"/>
        <end position="276"/>
    </location>
</feature>
<comment type="subunit">
    <text evidence="3">Component of the fork protection complex (FPC) consisting of TOF1 and CSM3.</text>
</comment>
<evidence type="ECO:0000256" key="8">
    <source>
        <dbReference type="RuleBase" id="RU366049"/>
    </source>
</evidence>
<feature type="domain" description="Chromosome segregation in meiosis protein 3" evidence="10">
    <location>
        <begin position="39"/>
        <end position="139"/>
    </location>
</feature>
<proteinExistence type="inferred from homology"/>
<feature type="compositionally biased region" description="Basic and acidic residues" evidence="9">
    <location>
        <begin position="227"/>
        <end position="246"/>
    </location>
</feature>
<gene>
    <name evidence="11" type="ORF">BRENAR_LOCUS271</name>
</gene>
<keyword evidence="5" id="KW-0236">DNA replication inhibitor</keyword>
<dbReference type="AlphaFoldDB" id="A0A448YF33"/>
<keyword evidence="6 8" id="KW-0539">Nucleus</keyword>
<dbReference type="Proteomes" id="UP000290900">
    <property type="component" value="Unassembled WGS sequence"/>
</dbReference>
<evidence type="ECO:0000256" key="5">
    <source>
        <dbReference type="ARBA" id="ARBA00022880"/>
    </source>
</evidence>
<evidence type="ECO:0000313" key="12">
    <source>
        <dbReference type="Proteomes" id="UP000290900"/>
    </source>
</evidence>
<evidence type="ECO:0000256" key="4">
    <source>
        <dbReference type="ARBA" id="ARBA00022763"/>
    </source>
</evidence>
<feature type="region of interest" description="Disordered" evidence="9">
    <location>
        <begin position="149"/>
        <end position="189"/>
    </location>
</feature>
<dbReference type="GO" id="GO:0006974">
    <property type="term" value="P:DNA damage response"/>
    <property type="evidence" value="ECO:0007669"/>
    <property type="project" value="UniProtKB-KW"/>
</dbReference>
<dbReference type="InterPro" id="IPR012923">
    <property type="entry name" value="Csm3"/>
</dbReference>
<evidence type="ECO:0000256" key="2">
    <source>
        <dbReference type="ARBA" id="ARBA00006075"/>
    </source>
</evidence>
<evidence type="ECO:0000256" key="6">
    <source>
        <dbReference type="ARBA" id="ARBA00023242"/>
    </source>
</evidence>
<accession>A0A448YF33</accession>
<feature type="region of interest" description="Disordered" evidence="9">
    <location>
        <begin position="13"/>
        <end position="35"/>
    </location>
</feature>
<feature type="compositionally biased region" description="Polar residues" evidence="9">
    <location>
        <begin position="165"/>
        <end position="181"/>
    </location>
</feature>
<organism evidence="11 12">
    <name type="scientific">Brettanomyces naardenensis</name>
    <name type="common">Yeast</name>
    <dbReference type="NCBI Taxonomy" id="13370"/>
    <lineage>
        <taxon>Eukaryota</taxon>
        <taxon>Fungi</taxon>
        <taxon>Dikarya</taxon>
        <taxon>Ascomycota</taxon>
        <taxon>Saccharomycotina</taxon>
        <taxon>Pichiomycetes</taxon>
        <taxon>Pichiales</taxon>
        <taxon>Pichiaceae</taxon>
        <taxon>Brettanomyces</taxon>
    </lineage>
</organism>
<evidence type="ECO:0000256" key="7">
    <source>
        <dbReference type="ARBA" id="ARBA00023306"/>
    </source>
</evidence>
<feature type="region of interest" description="Disordered" evidence="9">
    <location>
        <begin position="225"/>
        <end position="335"/>
    </location>
</feature>
<dbReference type="InterPro" id="IPR040038">
    <property type="entry name" value="TIPIN/Csm3/Swi3"/>
</dbReference>
<name>A0A448YF33_BRENA</name>
<dbReference type="Pfam" id="PF07962">
    <property type="entry name" value="Swi3"/>
    <property type="match status" value="1"/>
</dbReference>
<dbReference type="GO" id="GO:0003677">
    <property type="term" value="F:DNA binding"/>
    <property type="evidence" value="ECO:0007669"/>
    <property type="project" value="TreeGrafter"/>
</dbReference>
<comment type="subcellular location">
    <subcellularLocation>
        <location evidence="1 8">Nucleus</location>
    </subcellularLocation>
</comment>
<dbReference type="InParanoid" id="A0A448YF33"/>
<evidence type="ECO:0000256" key="1">
    <source>
        <dbReference type="ARBA" id="ARBA00004123"/>
    </source>
</evidence>
<dbReference type="PANTHER" id="PTHR13220:SF11">
    <property type="entry name" value="TIMELESS-INTERACTING PROTEIN"/>
    <property type="match status" value="1"/>
</dbReference>
<evidence type="ECO:0000313" key="11">
    <source>
        <dbReference type="EMBL" id="VEU19534.1"/>
    </source>
</evidence>
<protein>
    <recommendedName>
        <fullName evidence="8">Chromosome segregation in meiosis protein</fullName>
    </recommendedName>
</protein>
<reference evidence="11 12" key="1">
    <citation type="submission" date="2018-12" db="EMBL/GenBank/DDBJ databases">
        <authorList>
            <person name="Tiukova I."/>
            <person name="Dainat J."/>
        </authorList>
    </citation>
    <scope>NUCLEOTIDE SEQUENCE [LARGE SCALE GENOMIC DNA]</scope>
</reference>
<sequence length="335" mass="38274">MSADLLSNEELLNLQDDHSTSVGPEQPQLPDKPRRRYHKLTDDLLLGPRGLPTLKKALDKYKFKSKKPKSQMTSYERYMSEKYDHSVHFENLTRLLHIYQLWGHEIYPKYKFKDFIPVLSRATDTIAVKEYRRGLIRKEVDDKLAMEGEIMDRPELDDETRGAIPSSSAAVDNAVPTSSSLFVGDDETEPPLYTLANEYKHQDISEDQQLLNDVEKDIQRAAAETSHLIKEKTADDHDESEEKKEGDDNESDSNDSDILGSILSDSEEEKEEDEEGTSFLAQSNVADTETLERDEDTMDKDGKMPAKKTKTQAEVEDDDDDQDQYADSLMREMGL</sequence>
<dbReference type="GO" id="GO:0043111">
    <property type="term" value="P:replication fork arrest"/>
    <property type="evidence" value="ECO:0007669"/>
    <property type="project" value="TreeGrafter"/>
</dbReference>
<comment type="function">
    <text evidence="8">Plays an important role in the control of DNA replication and the maintenance of replication fork stability.</text>
</comment>
<dbReference type="GO" id="GO:0031297">
    <property type="term" value="P:replication fork processing"/>
    <property type="evidence" value="ECO:0007669"/>
    <property type="project" value="UniProtKB-UniRule"/>
</dbReference>
<keyword evidence="12" id="KW-1185">Reference proteome</keyword>
<dbReference type="GO" id="GO:0031298">
    <property type="term" value="C:replication fork protection complex"/>
    <property type="evidence" value="ECO:0007669"/>
    <property type="project" value="TreeGrafter"/>
</dbReference>
<keyword evidence="7 8" id="KW-0131">Cell cycle</keyword>
<evidence type="ECO:0000259" key="10">
    <source>
        <dbReference type="Pfam" id="PF07962"/>
    </source>
</evidence>
<dbReference type="STRING" id="13370.A0A448YF33"/>
<dbReference type="OrthoDB" id="437078at2759"/>
<dbReference type="EMBL" id="CAACVR010000001">
    <property type="protein sequence ID" value="VEU19534.1"/>
    <property type="molecule type" value="Genomic_DNA"/>
</dbReference>